<feature type="compositionally biased region" description="Basic and acidic residues" evidence="1">
    <location>
        <begin position="169"/>
        <end position="183"/>
    </location>
</feature>
<comment type="caution">
    <text evidence="2">The sequence shown here is derived from an EMBL/GenBank/DDBJ whole genome shotgun (WGS) entry which is preliminary data.</text>
</comment>
<gene>
    <name evidence="2" type="ORF">GH714_002504</name>
</gene>
<protein>
    <submittedName>
        <fullName evidence="2">Uncharacterized protein</fullName>
    </submittedName>
</protein>
<evidence type="ECO:0000313" key="2">
    <source>
        <dbReference type="EMBL" id="KAF2309438.1"/>
    </source>
</evidence>
<evidence type="ECO:0000256" key="1">
    <source>
        <dbReference type="SAM" id="MobiDB-lite"/>
    </source>
</evidence>
<reference evidence="2 3" key="1">
    <citation type="journal article" date="2020" name="Mol. Plant">
        <title>The Chromosome-Based Rubber Tree Genome Provides New Insights into Spurge Genome Evolution and Rubber Biosynthesis.</title>
        <authorList>
            <person name="Liu J."/>
            <person name="Shi C."/>
            <person name="Shi C.C."/>
            <person name="Li W."/>
            <person name="Zhang Q.J."/>
            <person name="Zhang Y."/>
            <person name="Li K."/>
            <person name="Lu H.F."/>
            <person name="Shi C."/>
            <person name="Zhu S.T."/>
            <person name="Xiao Z.Y."/>
            <person name="Nan H."/>
            <person name="Yue Y."/>
            <person name="Zhu X.G."/>
            <person name="Wu Y."/>
            <person name="Hong X.N."/>
            <person name="Fan G.Y."/>
            <person name="Tong Y."/>
            <person name="Zhang D."/>
            <person name="Mao C.L."/>
            <person name="Liu Y.L."/>
            <person name="Hao S.J."/>
            <person name="Liu W.Q."/>
            <person name="Lv M.Q."/>
            <person name="Zhang H.B."/>
            <person name="Liu Y."/>
            <person name="Hu-Tang G.R."/>
            <person name="Wang J.P."/>
            <person name="Wang J.H."/>
            <person name="Sun Y.H."/>
            <person name="Ni S.B."/>
            <person name="Chen W.B."/>
            <person name="Zhang X.C."/>
            <person name="Jiao Y.N."/>
            <person name="Eichler E.E."/>
            <person name="Li G.H."/>
            <person name="Liu X."/>
            <person name="Gao L.Z."/>
        </authorList>
    </citation>
    <scope>NUCLEOTIDE SEQUENCE [LARGE SCALE GENOMIC DNA]</scope>
    <source>
        <strain evidence="3">cv. GT1</strain>
        <tissue evidence="2">Leaf</tissue>
    </source>
</reference>
<proteinExistence type="predicted"/>
<sequence>MFSRIQSRIRSFFLTGNHDNSFDEPFKSLKDHLILLDDDNAIVHIRQYFGSIKELHFYVEHPVDEPNLSYDFPTLPSIVSNIDIGLSMENWNLGDGESMGARMSSQGIREPVGFENVCGTQASGVNFDNYDGNNFKETKPYRVGASNGLERGQDISQDENLLINNKGTLSDKRNALGKKLEQRRGKKPFSNRAKNDAGGSE</sequence>
<accession>A0A6A6MAA2</accession>
<dbReference type="EMBL" id="JAAGAX010000006">
    <property type="protein sequence ID" value="KAF2309438.1"/>
    <property type="molecule type" value="Genomic_DNA"/>
</dbReference>
<evidence type="ECO:0000313" key="3">
    <source>
        <dbReference type="Proteomes" id="UP000467840"/>
    </source>
</evidence>
<dbReference type="Proteomes" id="UP000467840">
    <property type="component" value="Chromosome 14"/>
</dbReference>
<organism evidence="2 3">
    <name type="scientific">Hevea brasiliensis</name>
    <name type="common">Para rubber tree</name>
    <name type="synonym">Siphonia brasiliensis</name>
    <dbReference type="NCBI Taxonomy" id="3981"/>
    <lineage>
        <taxon>Eukaryota</taxon>
        <taxon>Viridiplantae</taxon>
        <taxon>Streptophyta</taxon>
        <taxon>Embryophyta</taxon>
        <taxon>Tracheophyta</taxon>
        <taxon>Spermatophyta</taxon>
        <taxon>Magnoliopsida</taxon>
        <taxon>eudicotyledons</taxon>
        <taxon>Gunneridae</taxon>
        <taxon>Pentapetalae</taxon>
        <taxon>rosids</taxon>
        <taxon>fabids</taxon>
        <taxon>Malpighiales</taxon>
        <taxon>Euphorbiaceae</taxon>
        <taxon>Crotonoideae</taxon>
        <taxon>Micrandreae</taxon>
        <taxon>Hevea</taxon>
    </lineage>
</organism>
<dbReference type="AlphaFoldDB" id="A0A6A6MAA2"/>
<keyword evidence="3" id="KW-1185">Reference proteome</keyword>
<name>A0A6A6MAA2_HEVBR</name>
<feature type="region of interest" description="Disordered" evidence="1">
    <location>
        <begin position="163"/>
        <end position="201"/>
    </location>
</feature>